<proteinExistence type="predicted"/>
<reference evidence="1 2" key="1">
    <citation type="journal article" date="2016" name="Sci. Rep.">
        <title>Draft genome sequencing and secretome analysis of fungal phytopathogen Ascochyta rabiei provides insight into the necrotrophic effector repertoire.</title>
        <authorList>
            <person name="Verma S."/>
            <person name="Gazara R.K."/>
            <person name="Nizam S."/>
            <person name="Parween S."/>
            <person name="Chattopadhyay D."/>
            <person name="Verma P.K."/>
        </authorList>
    </citation>
    <scope>NUCLEOTIDE SEQUENCE [LARGE SCALE GENOMIC DNA]</scope>
    <source>
        <strain evidence="1 2">ArDII</strain>
    </source>
</reference>
<comment type="caution">
    <text evidence="1">The sequence shown here is derived from an EMBL/GenBank/DDBJ whole genome shotgun (WGS) entry which is preliminary data.</text>
</comment>
<accession>A0A163D3C4</accession>
<organism evidence="1 2">
    <name type="scientific">Didymella rabiei</name>
    <name type="common">Chickpea ascochyta blight fungus</name>
    <name type="synonym">Mycosphaerella rabiei</name>
    <dbReference type="NCBI Taxonomy" id="5454"/>
    <lineage>
        <taxon>Eukaryota</taxon>
        <taxon>Fungi</taxon>
        <taxon>Dikarya</taxon>
        <taxon>Ascomycota</taxon>
        <taxon>Pezizomycotina</taxon>
        <taxon>Dothideomycetes</taxon>
        <taxon>Pleosporomycetidae</taxon>
        <taxon>Pleosporales</taxon>
        <taxon>Pleosporineae</taxon>
        <taxon>Didymellaceae</taxon>
        <taxon>Ascochyta</taxon>
    </lineage>
</organism>
<dbReference type="Proteomes" id="UP000076837">
    <property type="component" value="Unassembled WGS sequence"/>
</dbReference>
<keyword evidence="2" id="KW-1185">Reference proteome</keyword>
<evidence type="ECO:0000313" key="2">
    <source>
        <dbReference type="Proteomes" id="UP000076837"/>
    </source>
</evidence>
<dbReference type="AlphaFoldDB" id="A0A163D3C4"/>
<sequence length="210" mass="22643">MAVATLPPVGHIAIDKLAMNVYRTSMEVPQRSEAVSVGVVEGEVILGVRGSSLAVTASSVLALATRAPRVIDDSHRKSCYRPMKDSDVLWYASLTMLADIAQNRTATLPFLPSALSFATGPLQKSSPKFYASFSPRCVTIRLPGAHAAISADTTVPQSISVTGGTAMVVITIETNVFRVVGRGEEDRGEGFSQWKSERRQMESRQHWGGH</sequence>
<evidence type="ECO:0000313" key="1">
    <source>
        <dbReference type="EMBL" id="KZM22878.1"/>
    </source>
</evidence>
<protein>
    <submittedName>
        <fullName evidence="1">Uncharacterized protein</fullName>
    </submittedName>
</protein>
<gene>
    <name evidence="1" type="ORF">ST47_g5955</name>
</gene>
<name>A0A163D3C4_DIDRA</name>
<dbReference type="EMBL" id="JYNV01000205">
    <property type="protein sequence ID" value="KZM22878.1"/>
    <property type="molecule type" value="Genomic_DNA"/>
</dbReference>